<reference evidence="2" key="1">
    <citation type="journal article" date="2019" name="Int. J. Syst. Evol. Microbiol.">
        <title>The Global Catalogue of Microorganisms (GCM) 10K type strain sequencing project: providing services to taxonomists for standard genome sequencing and annotation.</title>
        <authorList>
            <consortium name="The Broad Institute Genomics Platform"/>
            <consortium name="The Broad Institute Genome Sequencing Center for Infectious Disease"/>
            <person name="Wu L."/>
            <person name="Ma J."/>
        </authorList>
    </citation>
    <scope>NUCLEOTIDE SEQUENCE [LARGE SCALE GENOMIC DNA]</scope>
    <source>
        <strain evidence="2">JCM 4805</strain>
    </source>
</reference>
<accession>A0ABP3JI66</accession>
<organism evidence="1 2">
    <name type="scientific">Streptomyces olivaceiscleroticus</name>
    <dbReference type="NCBI Taxonomy" id="68245"/>
    <lineage>
        <taxon>Bacteria</taxon>
        <taxon>Bacillati</taxon>
        <taxon>Actinomycetota</taxon>
        <taxon>Actinomycetes</taxon>
        <taxon>Kitasatosporales</taxon>
        <taxon>Streptomycetaceae</taxon>
        <taxon>Streptomyces</taxon>
    </lineage>
</organism>
<evidence type="ECO:0000313" key="2">
    <source>
        <dbReference type="Proteomes" id="UP001500909"/>
    </source>
</evidence>
<comment type="caution">
    <text evidence="1">The sequence shown here is derived from an EMBL/GenBank/DDBJ whole genome shotgun (WGS) entry which is preliminary data.</text>
</comment>
<keyword evidence="2" id="KW-1185">Reference proteome</keyword>
<proteinExistence type="predicted"/>
<dbReference type="Proteomes" id="UP001500909">
    <property type="component" value="Unassembled WGS sequence"/>
</dbReference>
<evidence type="ECO:0000313" key="1">
    <source>
        <dbReference type="EMBL" id="GAA0454417.1"/>
    </source>
</evidence>
<sequence length="163" mass="17826">MPTVRSFRSAPRRYSPAEQLFLAHQEQLLGFIADRAGTDPHTTEDLAQETWLALLNTDQIADLAENDTALPLVLRRAARGVIFRHLTGSELWPEAPTAPVAIEADWERLTQVLGHTATWPAHWHQALAEHGQAALLRRAAADMASPPAAVSFMPAETELPAAA</sequence>
<dbReference type="EMBL" id="BAAABY010000011">
    <property type="protein sequence ID" value="GAA0454417.1"/>
    <property type="molecule type" value="Genomic_DNA"/>
</dbReference>
<dbReference type="RefSeq" id="WP_346094392.1">
    <property type="nucleotide sequence ID" value="NZ_BAAABY010000011.1"/>
</dbReference>
<name>A0ABP3JI66_9ACTN</name>
<dbReference type="Gene3D" id="1.10.1740.10">
    <property type="match status" value="1"/>
</dbReference>
<evidence type="ECO:0008006" key="3">
    <source>
        <dbReference type="Google" id="ProtNLM"/>
    </source>
</evidence>
<gene>
    <name evidence="1" type="ORF">GCM10010361_18110</name>
</gene>
<protein>
    <recommendedName>
        <fullName evidence="3">RNA polymerase sigma-70 region 2 domain-containing protein</fullName>
    </recommendedName>
</protein>